<keyword evidence="3 11" id="KW-0812">Transmembrane</keyword>
<dbReference type="EMBL" id="CP126666">
    <property type="protein sequence ID" value="WKA12030.1"/>
    <property type="molecule type" value="Genomic_DNA"/>
</dbReference>
<dbReference type="Pfam" id="PF01094">
    <property type="entry name" value="ANF_receptor"/>
    <property type="match status" value="4"/>
</dbReference>
<evidence type="ECO:0000256" key="1">
    <source>
        <dbReference type="ARBA" id="ARBA00004141"/>
    </source>
</evidence>
<dbReference type="SUPFAM" id="SSF53822">
    <property type="entry name" value="Periplasmic binding protein-like I"/>
    <property type="match status" value="4"/>
</dbReference>
<evidence type="ECO:0000256" key="5">
    <source>
        <dbReference type="ARBA" id="ARBA00023065"/>
    </source>
</evidence>
<feature type="domain" description="Ionotropic glutamate receptor C-terminal" evidence="13">
    <location>
        <begin position="429"/>
        <end position="769"/>
    </location>
</feature>
<feature type="domain" description="Ionotropic glutamate receptor C-terminal" evidence="13">
    <location>
        <begin position="2367"/>
        <end position="2703"/>
    </location>
</feature>
<feature type="transmembrane region" description="Helical" evidence="11">
    <location>
        <begin position="2546"/>
        <end position="2564"/>
    </location>
</feature>
<feature type="transmembrane region" description="Helical" evidence="11">
    <location>
        <begin position="612"/>
        <end position="630"/>
    </location>
</feature>
<evidence type="ECO:0000256" key="6">
    <source>
        <dbReference type="ARBA" id="ARBA00023136"/>
    </source>
</evidence>
<evidence type="ECO:0000256" key="9">
    <source>
        <dbReference type="ARBA" id="ARBA00023286"/>
    </source>
</evidence>
<sequence length="2796" mass="310741">MDSFLLSFMATILLLPGAAAEVGTGHMGNIGVIVDNSSRIGKEEIVAMKLAIHDFNNKTNRQLDLHVRDSQSDPVLTLLSARNLIKKRRVQAIIGLETWEEASLVVELGSKAHIPIVSLADAAPQWATDRWPFLVRVSPEKRLQMKAVAAIIGSWGWRRINVIYEDTNSAGSEIIPFLADALKQVGSEIGYLAALPPSSAVNSSSLSDQLQRLKGKQSQVFVVHSSLSMAERVFSKANELGMMEKGSVWITTDSITNLVHSMNSSIISSMEGVLGMKSFFQEDGARFQDFYSRFRQKFRSLYPKEDNHEPGIFAVRAYDAVWSVALAMDNNGSTQQLLEKIELSDFHGLTNRIKFERRRLAPQRMFQIVNVIGKSYRELGFWSEGSGFAKPTNGQIQNSSSMDILGQVFWPGGLISTPRGWVLPTSETPLRIGVPLNATFKQFVSVTYDDGGNPSVSGFSIEVFKAVLKHLNYILPYEFFPFSGIYDDLVEQVHLKKFDAVVGDTSIVSKRCDQAEFSHPYTEPGLVMIVPEKVEKSNRAWLFMKPFTKAMWVLTGAITIYNGFTLWLIERNQSPELMTGSILNQMGTLVCLSFTTLFSMHGGRQHSNLSRLVMVVWLFASLVITNSYTANLTSMLTVQRLEPTVVDVEDLKRDNAIVGCSRRSFAVRYLVDVIGIKMRNIKDIISADQYARDLRSGEIAAAFIEAPYAKIFLAQNCKGFAASGKIYKVGGFGFVFPKGSSILPDISKAVLEVAEKGELDDLENNLIGSQKCDSNAETSKDSSSLSPSSFWPMEAPIQLKKLMSREVYYSSRIGKEEKVAMEMAIEEFNSQYSNQHIDLLINDSQGEPIQAALAALELVYRHRVKVILGPQSWEEASLVAEVGSQAHSPILSLAYATPQWATERWPFLIQASADQSAQMKAIAAVIKSQDWHRVTVVYEDIPSSATGAVLQLSEALKNVGIEIGHLLPLPPLSSSSSLVEEPQSLKEGQCRVFVVHTSLQLGVHLFETAKKMEMMKEVYVWIITDTISSLVHSVKASTISSSMDGIVGVKSYFNETTPQFKIFRGRFRRKFISEHPDEEKNEPGIYAAKAYDATWAAALAMKGGRGAAAEVGTGHMGSIGVIVDNSSRIGKEEIVAMKLAIHDFNNKSNRQLDFHVRDSQSDPVLTLLSARNLIEKSRVQAIIGLETWEEASLVVELGSKAPIPIVSLADAAPQWATDRWPFLVRASPEKHLQMKAVAAIIGSWGWRRINVIYEDTNSAGSEIIPFLADALKQVGSEIGYLAALTPSSAVNSSSLSDQLQRLKGKQSQVFVVHSSLSMAERLFSKANELGMMEKGSVWITTDSITNLVHSMNSSVISSMEGVLGMKSFFQEDGARFQDFYSRFRQKFRSLYPKEDNYEPGIFAVRAYDAVWSVALAMDNNGSTQQLLEKIELSDFHGLTNRIKFERRRLAPQRMFQIVNVIGKSYRELGFWSEGSGFAKPTNGQIQNSSSMDILGQVFWPGGPTSTPRGWALPTSETPLRIGVPLNATFKQFVSVTYDDGGNPSVSGFSIEVFKAVLKHLNYSLPHEFFPFSGTYDDLVEQVHLKKFDAVVGDTSIVSKRWELAEFSHPYTEPGLMMIVPEKVETSNRAWLFMKPFTKAMWVLTGAITIYNGFTLWLIERNQNPELMTGSILNQMGTLVCLSFTTLFSMHGGRQHSNLSRLVMVVWLFASLVITNSYTANLTSMLTVQRLEPTVVDVEDLKSANSIVGCSGRSFVVRYLVDVIRIKESNIKDITSAEEYAPALRSGEIAAAFIEAPYAKLFLAQNCKGFAASGKTYKVGGFGFVFPKGSSILPDISKAVLEVSEKGELGVLENNLIGSQKCDSNAEISEDSSSLSPSSFWVLFLITGGVSTVCLVIFMARERLTYLYNYLLGHMAIWRLISAVMRSWRSHPRGRFSRGISDVESNDLLFLQMATANGGTDSIEKADVKGSIGAILDYSSRIGKEEKVAMEMAIEEFNSQYSNQHIDLLINDSQGEPIQAALAARELVYRHRVKAILGPQTWEEASLVAEVGSQAYTPILSLAYTTPQWATERWPFLIQASADQSAQMKAIAAVIESQDWHRVTVVYEDIPSSATGAVLQLSEALKDVGIEIGHLLPLPPLSSSSSLVEELQSLKEGQCRVFVVHTSLQLGVHLFETAKKMEMMKEGYIWIITDTISSLVHSIKASTISSSMDGIVGVKSYFNENTPQFKIFRGRFRRMFISVHPDEEKNEPGIYAAKAYDATWAAALAMTGGRGTGQQLLEKISNGQFDGLTGKIQFSDQKLAPAHIFQIVNVVGKSDRELGFWSETSEEESGFWRDRRALAQVVWPGGPRNTPRGWTPPTDEKPLKIGVPSGSTFKQFVEVIQDGNNISFNGFSINVFNATVERLPYALPHKLYAFNGTYDELVRQVYLKKFDAVVGDVAIVAKRFEHAEFTQPYAEPGLQMITPVRSKSSNKAWLFMKPFTRAMWILTTFINVYNGFVVWLIERNHCNELKGSVLNQIGTLLWLAFSTLFSLHGEKLHSNLSRMAMVVWLFVALVITQSYTANLTSMLTVQQLEPTVADIETLKSSNSMIGYCRGSFVSAYLKDVLGFNEKNIKNYSSPEEYAKALKDGQIAAAFLEAPFAKLFLAKYCKSFMAAGTSYKVGGFGFVFPRGSPLLHDVSEALLNVSESGKLRELENSMLSSEKCEDTETEDDETSRLSPSSFWVLFIITGGTSTFALLVYMLHRNWTFHDSTSEHKTIWRFFIAIMKLWRQQTRKLPRKVSDVELPRGSPNIEI</sequence>
<evidence type="ECO:0000256" key="4">
    <source>
        <dbReference type="ARBA" id="ARBA00022989"/>
    </source>
</evidence>
<dbReference type="PANTHER" id="PTHR34836:SF9">
    <property type="entry name" value="RECEPTOR LIGAND BINDING REGION DOMAIN-CONTAINING PROTEIN"/>
    <property type="match status" value="1"/>
</dbReference>
<reference evidence="14 15" key="1">
    <citation type="journal article" date="2023" name="Hortic Res">
        <title>The complete reference genome for grapevine (Vitis vinifera L.) genetics and breeding.</title>
        <authorList>
            <person name="Shi X."/>
            <person name="Cao S."/>
            <person name="Wang X."/>
            <person name="Huang S."/>
            <person name="Wang Y."/>
            <person name="Liu Z."/>
            <person name="Liu W."/>
            <person name="Leng X."/>
            <person name="Peng Y."/>
            <person name="Wang N."/>
            <person name="Wang Y."/>
            <person name="Ma Z."/>
            <person name="Xu X."/>
            <person name="Zhang F."/>
            <person name="Xue H."/>
            <person name="Zhong H."/>
            <person name="Wang Y."/>
            <person name="Zhang K."/>
            <person name="Velt A."/>
            <person name="Avia K."/>
            <person name="Holtgrawe D."/>
            <person name="Grimplet J."/>
            <person name="Matus J.T."/>
            <person name="Ware D."/>
            <person name="Wu X."/>
            <person name="Wang H."/>
            <person name="Liu C."/>
            <person name="Fang Y."/>
            <person name="Rustenholz C."/>
            <person name="Cheng Z."/>
            <person name="Xiao H."/>
            <person name="Zhou Y."/>
        </authorList>
    </citation>
    <scope>NUCLEOTIDE SEQUENCE [LARGE SCALE GENOMIC DNA]</scope>
    <source>
        <strain evidence="15">cv. Pinot noir / PN40024</strain>
        <tissue evidence="14">Leaf</tissue>
    </source>
</reference>
<keyword evidence="9" id="KW-1071">Ligand-gated ion channel</keyword>
<protein>
    <recommendedName>
        <fullName evidence="13">Ionotropic glutamate receptor C-terminal domain-containing protein</fullName>
    </recommendedName>
</protein>
<dbReference type="Pfam" id="PF00060">
    <property type="entry name" value="Lig_chan"/>
    <property type="match status" value="3"/>
</dbReference>
<evidence type="ECO:0000256" key="8">
    <source>
        <dbReference type="ARBA" id="ARBA00023180"/>
    </source>
</evidence>
<dbReference type="InterPro" id="IPR028082">
    <property type="entry name" value="Peripla_BP_I"/>
</dbReference>
<keyword evidence="4 11" id="KW-1133">Transmembrane helix</keyword>
<keyword evidence="2" id="KW-0813">Transport</keyword>
<feature type="chain" id="PRO_5047156023" description="Ionotropic glutamate receptor C-terminal domain-containing protein" evidence="12">
    <location>
        <begin position="21"/>
        <end position="2796"/>
    </location>
</feature>
<accession>A0ABY9DZA6</accession>
<dbReference type="Gene3D" id="3.40.190.10">
    <property type="entry name" value="Periplasmic binding protein-like II"/>
    <property type="match status" value="4"/>
</dbReference>
<feature type="transmembrane region" description="Helical" evidence="11">
    <location>
        <begin position="2724"/>
        <end position="2744"/>
    </location>
</feature>
<dbReference type="Gene3D" id="1.10.287.70">
    <property type="match status" value="3"/>
</dbReference>
<keyword evidence="7" id="KW-0675">Receptor</keyword>
<keyword evidence="6 11" id="KW-0472">Membrane</keyword>
<keyword evidence="10" id="KW-0407">Ion channel</keyword>
<evidence type="ECO:0000256" key="3">
    <source>
        <dbReference type="ARBA" id="ARBA00022692"/>
    </source>
</evidence>
<dbReference type="CDD" id="cd19990">
    <property type="entry name" value="PBP1_GABAb_receptor_plant"/>
    <property type="match status" value="3"/>
</dbReference>
<organism evidence="14 15">
    <name type="scientific">Vitis vinifera</name>
    <name type="common">Grape</name>
    <dbReference type="NCBI Taxonomy" id="29760"/>
    <lineage>
        <taxon>Eukaryota</taxon>
        <taxon>Viridiplantae</taxon>
        <taxon>Streptophyta</taxon>
        <taxon>Embryophyta</taxon>
        <taxon>Tracheophyta</taxon>
        <taxon>Spermatophyta</taxon>
        <taxon>Magnoliopsida</taxon>
        <taxon>eudicotyledons</taxon>
        <taxon>Gunneridae</taxon>
        <taxon>Pentapetalae</taxon>
        <taxon>rosids</taxon>
        <taxon>Vitales</taxon>
        <taxon>Vitaceae</taxon>
        <taxon>Viteae</taxon>
        <taxon>Vitis</taxon>
    </lineage>
</organism>
<dbReference type="InterPro" id="IPR015683">
    <property type="entry name" value="Ionotropic_Glu_rcpt"/>
</dbReference>
<feature type="signal peptide" evidence="12">
    <location>
        <begin position="1"/>
        <end position="20"/>
    </location>
</feature>
<evidence type="ECO:0000313" key="15">
    <source>
        <dbReference type="Proteomes" id="UP001227230"/>
    </source>
</evidence>
<dbReference type="PANTHER" id="PTHR34836">
    <property type="entry name" value="OS06G0188250 PROTEIN"/>
    <property type="match status" value="1"/>
</dbReference>
<evidence type="ECO:0000313" key="14">
    <source>
        <dbReference type="EMBL" id="WKA12030.1"/>
    </source>
</evidence>
<evidence type="ECO:0000256" key="11">
    <source>
        <dbReference type="SAM" id="Phobius"/>
    </source>
</evidence>
<keyword evidence="12" id="KW-0732">Signal</keyword>
<feature type="transmembrane region" description="Helical" evidence="11">
    <location>
        <begin position="2516"/>
        <end position="2534"/>
    </location>
</feature>
<feature type="domain" description="Ionotropic glutamate receptor C-terminal" evidence="13">
    <location>
        <begin position="1518"/>
        <end position="1858"/>
    </location>
</feature>
<feature type="transmembrane region" description="Helical" evidence="11">
    <location>
        <begin position="1670"/>
        <end position="1689"/>
    </location>
</feature>
<name>A0ABY9DZA6_VITVI</name>
<dbReference type="InterPro" id="IPR001320">
    <property type="entry name" value="Iontro_rcpt_C"/>
</dbReference>
<feature type="transmembrane region" description="Helical" evidence="11">
    <location>
        <begin position="2485"/>
        <end position="2504"/>
    </location>
</feature>
<feature type="transmembrane region" description="Helical" evidence="11">
    <location>
        <begin position="1701"/>
        <end position="1722"/>
    </location>
</feature>
<evidence type="ECO:0000256" key="10">
    <source>
        <dbReference type="ARBA" id="ARBA00023303"/>
    </source>
</evidence>
<dbReference type="SMART" id="SM00079">
    <property type="entry name" value="PBPe"/>
    <property type="match status" value="3"/>
</dbReference>
<dbReference type="InterPro" id="IPR001828">
    <property type="entry name" value="ANF_lig-bd_rcpt"/>
</dbReference>
<feature type="transmembrane region" description="Helical" evidence="11">
    <location>
        <begin position="1639"/>
        <end position="1658"/>
    </location>
</feature>
<evidence type="ECO:0000256" key="2">
    <source>
        <dbReference type="ARBA" id="ARBA00022448"/>
    </source>
</evidence>
<dbReference type="Proteomes" id="UP001227230">
    <property type="component" value="Chromosome 19"/>
</dbReference>
<evidence type="ECO:0000259" key="13">
    <source>
        <dbReference type="SMART" id="SM00079"/>
    </source>
</evidence>
<feature type="transmembrane region" description="Helical" evidence="11">
    <location>
        <begin position="1879"/>
        <end position="1899"/>
    </location>
</feature>
<keyword evidence="15" id="KW-1185">Reference proteome</keyword>
<gene>
    <name evidence="14" type="ORF">VitviT2T_029467</name>
</gene>
<proteinExistence type="predicted"/>
<dbReference type="SUPFAM" id="SSF53850">
    <property type="entry name" value="Periplasmic binding protein-like II"/>
    <property type="match status" value="3"/>
</dbReference>
<evidence type="ECO:0000256" key="7">
    <source>
        <dbReference type="ARBA" id="ARBA00023170"/>
    </source>
</evidence>
<dbReference type="CDD" id="cd13686">
    <property type="entry name" value="GluR_Plant"/>
    <property type="match status" value="3"/>
</dbReference>
<feature type="transmembrane region" description="Helical" evidence="11">
    <location>
        <begin position="550"/>
        <end position="569"/>
    </location>
</feature>
<dbReference type="Gene3D" id="3.40.50.2300">
    <property type="match status" value="8"/>
</dbReference>
<comment type="subcellular location">
    <subcellularLocation>
        <location evidence="1">Membrane</location>
        <topology evidence="1">Multi-pass membrane protein</topology>
    </subcellularLocation>
</comment>
<keyword evidence="5" id="KW-0406">Ion transport</keyword>
<keyword evidence="8" id="KW-0325">Glycoprotein</keyword>
<dbReference type="InterPro" id="IPR044440">
    <property type="entry name" value="GABAb_receptor_plant_PBP1"/>
</dbReference>
<evidence type="ECO:0000256" key="12">
    <source>
        <dbReference type="SAM" id="SignalP"/>
    </source>
</evidence>